<dbReference type="GO" id="GO:0006508">
    <property type="term" value="P:proteolysis"/>
    <property type="evidence" value="ECO:0007669"/>
    <property type="project" value="UniProtKB-KW"/>
</dbReference>
<accession>A0A2G2YWY6</accession>
<dbReference type="EMBL" id="AYRZ02000008">
    <property type="protein sequence ID" value="PHT74249.1"/>
    <property type="molecule type" value="Genomic_DNA"/>
</dbReference>
<comment type="caution">
    <text evidence="5">The sequence shown here is derived from an EMBL/GenBank/DDBJ whole genome shotgun (WGS) entry which is preliminary data.</text>
</comment>
<name>A0A2G2YWY6_CAPAN</name>
<dbReference type="InterPro" id="IPR003653">
    <property type="entry name" value="Peptidase_C48_C"/>
</dbReference>
<dbReference type="Gramene" id="PHT74249">
    <property type="protein sequence ID" value="PHT74249"/>
    <property type="gene ID" value="T459_21526"/>
</dbReference>
<organism evidence="5 6">
    <name type="scientific">Capsicum annuum</name>
    <name type="common">Capsicum pepper</name>
    <dbReference type="NCBI Taxonomy" id="4072"/>
    <lineage>
        <taxon>Eukaryota</taxon>
        <taxon>Viridiplantae</taxon>
        <taxon>Streptophyta</taxon>
        <taxon>Embryophyta</taxon>
        <taxon>Tracheophyta</taxon>
        <taxon>Spermatophyta</taxon>
        <taxon>Magnoliopsida</taxon>
        <taxon>eudicotyledons</taxon>
        <taxon>Gunneridae</taxon>
        <taxon>Pentapetalae</taxon>
        <taxon>asterids</taxon>
        <taxon>lamiids</taxon>
        <taxon>Solanales</taxon>
        <taxon>Solanaceae</taxon>
        <taxon>Solanoideae</taxon>
        <taxon>Capsiceae</taxon>
        <taxon>Capsicum</taxon>
    </lineage>
</organism>
<protein>
    <recommendedName>
        <fullName evidence="4">Ubiquitin-like protease family profile domain-containing protein</fullName>
    </recommendedName>
</protein>
<comment type="similarity">
    <text evidence="1">Belongs to the peptidase C48 family.</text>
</comment>
<evidence type="ECO:0000256" key="3">
    <source>
        <dbReference type="ARBA" id="ARBA00022801"/>
    </source>
</evidence>
<evidence type="ECO:0000256" key="1">
    <source>
        <dbReference type="ARBA" id="ARBA00005234"/>
    </source>
</evidence>
<dbReference type="Gene3D" id="3.40.395.10">
    <property type="entry name" value="Adenoviral Proteinase, Chain A"/>
    <property type="match status" value="1"/>
</dbReference>
<dbReference type="SUPFAM" id="SSF54001">
    <property type="entry name" value="Cysteine proteinases"/>
    <property type="match status" value="1"/>
</dbReference>
<proteinExistence type="inferred from homology"/>
<reference evidence="5 6" key="2">
    <citation type="journal article" date="2017" name="Genome Biol.">
        <title>New reference genome sequences of hot pepper reveal the massive evolution of plant disease-resistance genes by retroduplication.</title>
        <authorList>
            <person name="Kim S."/>
            <person name="Park J."/>
            <person name="Yeom S.I."/>
            <person name="Kim Y.M."/>
            <person name="Seo E."/>
            <person name="Kim K.T."/>
            <person name="Kim M.S."/>
            <person name="Lee J.M."/>
            <person name="Cheong K."/>
            <person name="Shin H.S."/>
            <person name="Kim S.B."/>
            <person name="Han K."/>
            <person name="Lee J."/>
            <person name="Park M."/>
            <person name="Lee H.A."/>
            <person name="Lee H.Y."/>
            <person name="Lee Y."/>
            <person name="Oh S."/>
            <person name="Lee J.H."/>
            <person name="Choi E."/>
            <person name="Choi E."/>
            <person name="Lee S.E."/>
            <person name="Jeon J."/>
            <person name="Kim H."/>
            <person name="Choi G."/>
            <person name="Song H."/>
            <person name="Lee J."/>
            <person name="Lee S.C."/>
            <person name="Kwon J.K."/>
            <person name="Lee H.Y."/>
            <person name="Koo N."/>
            <person name="Hong Y."/>
            <person name="Kim R.W."/>
            <person name="Kang W.H."/>
            <person name="Huh J.H."/>
            <person name="Kang B.C."/>
            <person name="Yang T.J."/>
            <person name="Lee Y.H."/>
            <person name="Bennetzen J.L."/>
            <person name="Choi D."/>
        </authorList>
    </citation>
    <scope>NUCLEOTIDE SEQUENCE [LARGE SCALE GENOMIC DNA]</scope>
    <source>
        <strain evidence="6">cv. CM334</strain>
    </source>
</reference>
<keyword evidence="6" id="KW-1185">Reference proteome</keyword>
<evidence type="ECO:0000313" key="6">
    <source>
        <dbReference type="Proteomes" id="UP000222542"/>
    </source>
</evidence>
<dbReference type="PANTHER" id="PTHR31470">
    <property type="entry name" value="CYSTEINE PROTEINASES SUPERFAMILY PROTEIN-RELATED-RELATED"/>
    <property type="match status" value="1"/>
</dbReference>
<dbReference type="GO" id="GO:0008234">
    <property type="term" value="F:cysteine-type peptidase activity"/>
    <property type="evidence" value="ECO:0007669"/>
    <property type="project" value="InterPro"/>
</dbReference>
<dbReference type="Pfam" id="PF02902">
    <property type="entry name" value="Peptidase_C48"/>
    <property type="match status" value="1"/>
</dbReference>
<evidence type="ECO:0000256" key="2">
    <source>
        <dbReference type="ARBA" id="ARBA00022670"/>
    </source>
</evidence>
<dbReference type="InterPro" id="IPR038765">
    <property type="entry name" value="Papain-like_cys_pep_sf"/>
</dbReference>
<dbReference type="PROSITE" id="PS50600">
    <property type="entry name" value="ULP_PROTEASE"/>
    <property type="match status" value="1"/>
</dbReference>
<dbReference type="Proteomes" id="UP000222542">
    <property type="component" value="Unassembled WGS sequence"/>
</dbReference>
<keyword evidence="3" id="KW-0378">Hydrolase</keyword>
<dbReference type="PANTHER" id="PTHR31470:SF46">
    <property type="entry name" value="ULP1 PROTEASE FAMILY, C-TERMINAL CATALYTIC DOMAIN CONTAINING PROTEIN"/>
    <property type="match status" value="1"/>
</dbReference>
<reference evidence="5 6" key="1">
    <citation type="journal article" date="2014" name="Nat. Genet.">
        <title>Genome sequence of the hot pepper provides insights into the evolution of pungency in Capsicum species.</title>
        <authorList>
            <person name="Kim S."/>
            <person name="Park M."/>
            <person name="Yeom S.I."/>
            <person name="Kim Y.M."/>
            <person name="Lee J.M."/>
            <person name="Lee H.A."/>
            <person name="Seo E."/>
            <person name="Choi J."/>
            <person name="Cheong K."/>
            <person name="Kim K.T."/>
            <person name="Jung K."/>
            <person name="Lee G.W."/>
            <person name="Oh S.K."/>
            <person name="Bae C."/>
            <person name="Kim S.B."/>
            <person name="Lee H.Y."/>
            <person name="Kim S.Y."/>
            <person name="Kim M.S."/>
            <person name="Kang B.C."/>
            <person name="Jo Y.D."/>
            <person name="Yang H.B."/>
            <person name="Jeong H.J."/>
            <person name="Kang W.H."/>
            <person name="Kwon J.K."/>
            <person name="Shin C."/>
            <person name="Lim J.Y."/>
            <person name="Park J.H."/>
            <person name="Huh J.H."/>
            <person name="Kim J.S."/>
            <person name="Kim B.D."/>
            <person name="Cohen O."/>
            <person name="Paran I."/>
            <person name="Suh M.C."/>
            <person name="Lee S.B."/>
            <person name="Kim Y.K."/>
            <person name="Shin Y."/>
            <person name="Noh S.J."/>
            <person name="Park J."/>
            <person name="Seo Y.S."/>
            <person name="Kwon S.Y."/>
            <person name="Kim H.A."/>
            <person name="Park J.M."/>
            <person name="Kim H.J."/>
            <person name="Choi S.B."/>
            <person name="Bosland P.W."/>
            <person name="Reeves G."/>
            <person name="Jo S.H."/>
            <person name="Lee B.W."/>
            <person name="Cho H.T."/>
            <person name="Choi H.S."/>
            <person name="Lee M.S."/>
            <person name="Yu Y."/>
            <person name="Do Choi Y."/>
            <person name="Park B.S."/>
            <person name="van Deynze A."/>
            <person name="Ashrafi H."/>
            <person name="Hill T."/>
            <person name="Kim W.T."/>
            <person name="Pai H.S."/>
            <person name="Ahn H.K."/>
            <person name="Yeam I."/>
            <person name="Giovannoni J.J."/>
            <person name="Rose J.K."/>
            <person name="Sorensen I."/>
            <person name="Lee S.J."/>
            <person name="Kim R.W."/>
            <person name="Choi I.Y."/>
            <person name="Choi B.S."/>
            <person name="Lim J.S."/>
            <person name="Lee Y.H."/>
            <person name="Choi D."/>
        </authorList>
    </citation>
    <scope>NUCLEOTIDE SEQUENCE [LARGE SCALE GENOMIC DNA]</scope>
    <source>
        <strain evidence="6">cv. CM334</strain>
    </source>
</reference>
<gene>
    <name evidence="5" type="ORF">T459_21526</name>
</gene>
<keyword evidence="2" id="KW-0645">Protease</keyword>
<dbReference type="AlphaFoldDB" id="A0A2G2YWY6"/>
<evidence type="ECO:0000313" key="5">
    <source>
        <dbReference type="EMBL" id="PHT74249.1"/>
    </source>
</evidence>
<sequence>MAPKGKETESSPSKGTSETARIHSLLYELALQALSQLGAEDNEHEEEECFKRDDPNANSLSTEDLVKTFSIDRYPMRMQCDGTTGLTAGLPWHLVDEVYIPINYGDEFHWILAVVILKDRCIQVYDSMSRRRHFGLSLEIQKLAKILATYLDMSEFLDQKVCTNWSMIEAYLDKIGHPFDVQYVEENCSTNHW</sequence>
<evidence type="ECO:0000259" key="4">
    <source>
        <dbReference type="PROSITE" id="PS50600"/>
    </source>
</evidence>
<feature type="domain" description="Ubiquitin-like protease family profile" evidence="4">
    <location>
        <begin position="1"/>
        <end position="193"/>
    </location>
</feature>